<dbReference type="HOGENOM" id="CLU_077476_0_0_1"/>
<feature type="binding site" evidence="5">
    <location>
        <position position="165"/>
    </location>
    <ligand>
        <name>Zn(2+)</name>
        <dbReference type="ChEBI" id="CHEBI:29105"/>
    </ligand>
</feature>
<gene>
    <name evidence="7" type="primary">YOL101C</name>
    <name evidence="7" type="ORF">SKUD_175505</name>
</gene>
<dbReference type="STRING" id="226230.J5RTC7"/>
<evidence type="ECO:0000313" key="8">
    <source>
        <dbReference type="Proteomes" id="UP000002753"/>
    </source>
</evidence>
<protein>
    <submittedName>
        <fullName evidence="7">IZH4-like protein</fullName>
    </submittedName>
</protein>
<feature type="binding site" evidence="5">
    <location>
        <position position="319"/>
    </location>
    <ligand>
        <name>Zn(2+)</name>
        <dbReference type="ChEBI" id="CHEBI:29105"/>
    </ligand>
</feature>
<feature type="transmembrane region" description="Helical" evidence="6">
    <location>
        <begin position="209"/>
        <end position="230"/>
    </location>
</feature>
<dbReference type="Pfam" id="PF03006">
    <property type="entry name" value="HlyIII"/>
    <property type="match status" value="1"/>
</dbReference>
<evidence type="ECO:0000313" key="7">
    <source>
        <dbReference type="EMBL" id="EJT42691.1"/>
    </source>
</evidence>
<feature type="transmembrane region" description="Helical" evidence="6">
    <location>
        <begin position="144"/>
        <end position="164"/>
    </location>
</feature>
<feature type="transmembrane region" description="Helical" evidence="6">
    <location>
        <begin position="107"/>
        <end position="132"/>
    </location>
</feature>
<sequence length="354" mass="41383">MVRIYRRRSRITVVKNCRRGYFLKFLVSAHNIAVGHTYIYGSMASLTTVEQSPAKCKTTTEKGNGTGETTNSNVDAETKEIKKGFPFHDLAKWQQQYRNKSSRNESLVALIYLLGSMSSFCLLIFFTDFYLIPLFPTTTTMTDYIVFNFYLLNVFVFCMVHFVYHFIKNISLQQHLEHWQKFSYLSNINLLISSQITILYYLFYDYVFFFKIFTLLMNFIGLVAYFFILTDKLNSSKRFNKTVFFISVSVVCCSLPLLTAIITFDGLENLKERIKVKAITCELVALVAASIIYVTRFPESLFRRNKKEESWNHSEYLFHLVISGTAFYHFFILIQSYILMHSSLNQPELINFKS</sequence>
<dbReference type="InterPro" id="IPR004254">
    <property type="entry name" value="AdipoR/HlyIII-related"/>
</dbReference>
<evidence type="ECO:0000256" key="6">
    <source>
        <dbReference type="SAM" id="Phobius"/>
    </source>
</evidence>
<proteinExistence type="predicted"/>
<feature type="transmembrane region" description="Helical" evidence="6">
    <location>
        <begin position="242"/>
        <end position="264"/>
    </location>
</feature>
<keyword evidence="5" id="KW-0479">Metal-binding</keyword>
<evidence type="ECO:0000256" key="4">
    <source>
        <dbReference type="ARBA" id="ARBA00023136"/>
    </source>
</evidence>
<reference evidence="7 8" key="1">
    <citation type="journal article" date="2003" name="Science">
        <title>Finding functional features in Saccharomyces genomes by phylogenetic footprinting.</title>
        <authorList>
            <person name="Cliften P.F."/>
            <person name="Sudarsanam P."/>
            <person name="Desikan A."/>
            <person name="Fulton L."/>
            <person name="Fulton B."/>
            <person name="Majors J."/>
            <person name="Waterston R."/>
            <person name="Cohen B.A."/>
            <person name="Johnston M."/>
        </authorList>
    </citation>
    <scope>NUCLEOTIDE SEQUENCE [LARGE SCALE GENOMIC DNA]</scope>
    <source>
        <strain evidence="8">ATCC MYA-4449 / AS 2.2408 / CBS 8840 / NBRC 1802 / NCYC 2889</strain>
    </source>
</reference>
<keyword evidence="4 6" id="KW-0472">Membrane</keyword>
<comment type="caution">
    <text evidence="7">The sequence shown here is derived from an EMBL/GenBank/DDBJ whole genome shotgun (WGS) entry which is preliminary data.</text>
</comment>
<dbReference type="EMBL" id="AACI03001325">
    <property type="protein sequence ID" value="EJT42691.1"/>
    <property type="molecule type" value="Genomic_DNA"/>
</dbReference>
<evidence type="ECO:0000256" key="3">
    <source>
        <dbReference type="ARBA" id="ARBA00022989"/>
    </source>
</evidence>
<keyword evidence="8" id="KW-1185">Reference proteome</keyword>
<feature type="transmembrane region" description="Helical" evidence="6">
    <location>
        <begin position="316"/>
        <end position="338"/>
    </location>
</feature>
<evidence type="ECO:0000256" key="5">
    <source>
        <dbReference type="PIRSR" id="PIRSR604254-1"/>
    </source>
</evidence>
<feature type="transmembrane region" description="Helical" evidence="6">
    <location>
        <begin position="276"/>
        <end position="295"/>
    </location>
</feature>
<evidence type="ECO:0000256" key="1">
    <source>
        <dbReference type="ARBA" id="ARBA00004141"/>
    </source>
</evidence>
<dbReference type="GO" id="GO:0016020">
    <property type="term" value="C:membrane"/>
    <property type="evidence" value="ECO:0007669"/>
    <property type="project" value="UniProtKB-SubCell"/>
</dbReference>
<organism evidence="7 8">
    <name type="scientific">Saccharomyces kudriavzevii (strain ATCC MYA-4449 / AS 2.2408 / CBS 8840 / NBRC 1802 / NCYC 2889)</name>
    <name type="common">Yeast</name>
    <dbReference type="NCBI Taxonomy" id="226230"/>
    <lineage>
        <taxon>Eukaryota</taxon>
        <taxon>Fungi</taxon>
        <taxon>Dikarya</taxon>
        <taxon>Ascomycota</taxon>
        <taxon>Saccharomycotina</taxon>
        <taxon>Saccharomycetes</taxon>
        <taxon>Saccharomycetales</taxon>
        <taxon>Saccharomycetaceae</taxon>
        <taxon>Saccharomyces</taxon>
    </lineage>
</organism>
<feature type="transmembrane region" description="Helical" evidence="6">
    <location>
        <begin position="184"/>
        <end position="203"/>
    </location>
</feature>
<dbReference type="Proteomes" id="UP000002753">
    <property type="component" value="Unassembled WGS sequence"/>
</dbReference>
<name>J5RTC7_SACK1</name>
<evidence type="ECO:0000256" key="2">
    <source>
        <dbReference type="ARBA" id="ARBA00022692"/>
    </source>
</evidence>
<comment type="subcellular location">
    <subcellularLocation>
        <location evidence="1">Membrane</location>
        <topology evidence="1">Multi-pass membrane protein</topology>
    </subcellularLocation>
</comment>
<dbReference type="GO" id="GO:0046872">
    <property type="term" value="F:metal ion binding"/>
    <property type="evidence" value="ECO:0007669"/>
    <property type="project" value="UniProtKB-KW"/>
</dbReference>
<dbReference type="AlphaFoldDB" id="J5RTC7"/>
<reference evidence="8" key="2">
    <citation type="journal article" date="2011" name="G3 (Bethesda)">
        <title>The awesome power of yeast evolutionary genetics: New genome sequences and strain resources for the Saccharomyces sensu stricto genus.</title>
        <authorList>
            <person name="Scannell D.R."/>
            <person name="Zill O.A."/>
            <person name="Rokas A."/>
            <person name="Payen C."/>
            <person name="Dunham M.J."/>
            <person name="Eisen M.B."/>
            <person name="Rine J."/>
            <person name="Johnston M."/>
            <person name="Hittinger C.T."/>
        </authorList>
    </citation>
    <scope>GENOME REANNOTATION</scope>
    <source>
        <strain evidence="8">ATCC MYA-4449 / AS 2.2408 / CBS 8840 / NBRC 1802 / NCYC 2889</strain>
    </source>
</reference>
<keyword evidence="2 6" id="KW-0812">Transmembrane</keyword>
<keyword evidence="3 6" id="KW-1133">Transmembrane helix</keyword>
<accession>J5RTC7</accession>
<keyword evidence="5" id="KW-0862">Zinc</keyword>